<dbReference type="AlphaFoldDB" id="A0A1I8ES59"/>
<organism evidence="2">
    <name type="scientific">Wuchereria bancrofti</name>
    <dbReference type="NCBI Taxonomy" id="6293"/>
    <lineage>
        <taxon>Eukaryota</taxon>
        <taxon>Metazoa</taxon>
        <taxon>Ecdysozoa</taxon>
        <taxon>Nematoda</taxon>
        <taxon>Chromadorea</taxon>
        <taxon>Rhabditida</taxon>
        <taxon>Spirurina</taxon>
        <taxon>Spiruromorpha</taxon>
        <taxon>Filarioidea</taxon>
        <taxon>Onchocercidae</taxon>
        <taxon>Wuchereria</taxon>
    </lineage>
</organism>
<proteinExistence type="predicted"/>
<feature type="compositionally biased region" description="Low complexity" evidence="1">
    <location>
        <begin position="44"/>
        <end position="53"/>
    </location>
</feature>
<evidence type="ECO:0000256" key="1">
    <source>
        <dbReference type="SAM" id="MobiDB-lite"/>
    </source>
</evidence>
<name>A0A1I8ES59_WUCBA</name>
<feature type="region of interest" description="Disordered" evidence="1">
    <location>
        <begin position="1"/>
        <end position="90"/>
    </location>
</feature>
<sequence length="143" mass="15071">MAMSDEELFVGDENDSNSKVPAHESDPHDATMQQQGEVLPNPPSNNASEASSSGTFLTNNNSNLNVAGSSSISSSSPGQSGTNVIPQKRLFSPNNSACTGVTHRPSVDLSACGSEFARSSDDAIRHGEVFIKNYGCTRKPKVQ</sequence>
<evidence type="ECO:0000313" key="2">
    <source>
        <dbReference type="WBParaSite" id="maker-PairedContig_4468-snap-gene-0.16-mRNA-1"/>
    </source>
</evidence>
<feature type="compositionally biased region" description="Acidic residues" evidence="1">
    <location>
        <begin position="1"/>
        <end position="15"/>
    </location>
</feature>
<dbReference type="WBParaSite" id="maker-PairedContig_4468-snap-gene-0.16-mRNA-1">
    <property type="protein sequence ID" value="maker-PairedContig_4468-snap-gene-0.16-mRNA-1"/>
    <property type="gene ID" value="maker-PairedContig_4468-snap-gene-0.16"/>
</dbReference>
<protein>
    <submittedName>
        <fullName evidence="2">Uncharacterized protein</fullName>
    </submittedName>
</protein>
<feature type="compositionally biased region" description="Polar residues" evidence="1">
    <location>
        <begin position="54"/>
        <end position="67"/>
    </location>
</feature>
<feature type="compositionally biased region" description="Low complexity" evidence="1">
    <location>
        <begin position="68"/>
        <end position="81"/>
    </location>
</feature>
<reference evidence="2" key="1">
    <citation type="submission" date="2016-11" db="UniProtKB">
        <authorList>
            <consortium name="WormBaseParasite"/>
        </authorList>
    </citation>
    <scope>IDENTIFICATION</scope>
    <source>
        <strain evidence="2">pt0022</strain>
    </source>
</reference>
<dbReference type="STRING" id="6293.A0A1I8ES59"/>
<accession>A0A1I8ES59</accession>